<dbReference type="AlphaFoldDB" id="A0A438NJZ6"/>
<evidence type="ECO:0000256" key="2">
    <source>
        <dbReference type="ARBA" id="ARBA00022801"/>
    </source>
</evidence>
<dbReference type="VEuPathDB" id="FungiDB:PV10_04207"/>
<dbReference type="Gene3D" id="3.20.20.80">
    <property type="entry name" value="Glycosidases"/>
    <property type="match status" value="1"/>
</dbReference>
<dbReference type="EMBL" id="NAJM01000001">
    <property type="protein sequence ID" value="RVX76035.1"/>
    <property type="molecule type" value="Genomic_DNA"/>
</dbReference>
<accession>A0A438NJZ6</accession>
<dbReference type="InterPro" id="IPR013780">
    <property type="entry name" value="Glyco_hydro_b"/>
</dbReference>
<keyword evidence="2" id="KW-0378">Hydrolase</keyword>
<evidence type="ECO:0000256" key="4">
    <source>
        <dbReference type="ARBA" id="ARBA00026248"/>
    </source>
</evidence>
<evidence type="ECO:0000256" key="1">
    <source>
        <dbReference type="ARBA" id="ARBA00008061"/>
    </source>
</evidence>
<evidence type="ECO:0000256" key="3">
    <source>
        <dbReference type="ARBA" id="ARBA00023295"/>
    </source>
</evidence>
<evidence type="ECO:0000259" key="5">
    <source>
        <dbReference type="SMART" id="SM00642"/>
    </source>
</evidence>
<reference evidence="6 7" key="1">
    <citation type="submission" date="2017-03" db="EMBL/GenBank/DDBJ databases">
        <title>Genomes of endolithic fungi from Antarctica.</title>
        <authorList>
            <person name="Coleine C."/>
            <person name="Masonjones S."/>
            <person name="Stajich J.E."/>
        </authorList>
    </citation>
    <scope>NUCLEOTIDE SEQUENCE [LARGE SCALE GENOMIC DNA]</scope>
    <source>
        <strain evidence="6 7">CCFEE 6314</strain>
    </source>
</reference>
<dbReference type="SUPFAM" id="SSF51445">
    <property type="entry name" value="(Trans)glycosidases"/>
    <property type="match status" value="1"/>
</dbReference>
<dbReference type="PANTHER" id="PTHR10357:SF179">
    <property type="entry name" value="NEUTRAL AND BASIC AMINO ACID TRANSPORT PROTEIN RBAT"/>
    <property type="match status" value="1"/>
</dbReference>
<protein>
    <recommendedName>
        <fullName evidence="5">Glycosyl hydrolase family 13 catalytic domain-containing protein</fullName>
    </recommendedName>
</protein>
<dbReference type="OrthoDB" id="1740265at2759"/>
<dbReference type="CDD" id="cd11333">
    <property type="entry name" value="AmyAc_SI_OligoGlu_DGase"/>
    <property type="match status" value="1"/>
</dbReference>
<dbReference type="GO" id="GO:0005987">
    <property type="term" value="P:sucrose catabolic process"/>
    <property type="evidence" value="ECO:0007669"/>
    <property type="project" value="TreeGrafter"/>
</dbReference>
<proteinExistence type="inferred from homology"/>
<dbReference type="GO" id="GO:0004574">
    <property type="term" value="F:oligo-1,6-glucosidase activity"/>
    <property type="evidence" value="ECO:0007669"/>
    <property type="project" value="TreeGrafter"/>
</dbReference>
<dbReference type="FunFam" id="3.20.20.80:FF:000087">
    <property type="entry name" value="Oligo-1,6-glucosidase IMA1"/>
    <property type="match status" value="1"/>
</dbReference>
<gene>
    <name evidence="6" type="ORF">B0A52_00392</name>
</gene>
<comment type="caution">
    <text evidence="6">The sequence shown here is derived from an EMBL/GenBank/DDBJ whole genome shotgun (WGS) entry which is preliminary data.</text>
</comment>
<dbReference type="Pfam" id="PF00128">
    <property type="entry name" value="Alpha-amylase"/>
    <property type="match status" value="1"/>
</dbReference>
<keyword evidence="3" id="KW-0326">Glycosidase</keyword>
<dbReference type="GO" id="GO:0004575">
    <property type="term" value="F:sucrose alpha-glucosidase activity"/>
    <property type="evidence" value="ECO:0007669"/>
    <property type="project" value="TreeGrafter"/>
</dbReference>
<feature type="domain" description="Glycosyl hydrolase family 13 catalytic" evidence="5">
    <location>
        <begin position="20"/>
        <end position="440"/>
    </location>
</feature>
<dbReference type="Proteomes" id="UP000288859">
    <property type="component" value="Unassembled WGS sequence"/>
</dbReference>
<dbReference type="InterPro" id="IPR017853">
    <property type="entry name" value="GH"/>
</dbReference>
<dbReference type="PANTHER" id="PTHR10357">
    <property type="entry name" value="ALPHA-AMYLASE FAMILY MEMBER"/>
    <property type="match status" value="1"/>
</dbReference>
<evidence type="ECO:0000313" key="7">
    <source>
        <dbReference type="Proteomes" id="UP000288859"/>
    </source>
</evidence>
<keyword evidence="4" id="KW-0462">Maltose metabolism</keyword>
<dbReference type="InterPro" id="IPR045857">
    <property type="entry name" value="O16G_dom_2"/>
</dbReference>
<dbReference type="FunFam" id="3.20.20.80:FF:000064">
    <property type="entry name" value="Oligo-1,6-glucosidase"/>
    <property type="match status" value="1"/>
</dbReference>
<dbReference type="FunFam" id="3.90.400.10:FF:000002">
    <property type="entry name" value="Sucrose isomerase"/>
    <property type="match status" value="1"/>
</dbReference>
<dbReference type="GO" id="GO:0000025">
    <property type="term" value="P:maltose catabolic process"/>
    <property type="evidence" value="ECO:0007669"/>
    <property type="project" value="TreeGrafter"/>
</dbReference>
<evidence type="ECO:0000313" key="6">
    <source>
        <dbReference type="EMBL" id="RVX76035.1"/>
    </source>
</evidence>
<dbReference type="InterPro" id="IPR006047">
    <property type="entry name" value="GH13_cat_dom"/>
</dbReference>
<dbReference type="GO" id="GO:0033934">
    <property type="term" value="F:glucan 1,4-alpha-maltotriohydrolase activity"/>
    <property type="evidence" value="ECO:0007669"/>
    <property type="project" value="TreeGrafter"/>
</dbReference>
<dbReference type="GO" id="GO:0004556">
    <property type="term" value="F:alpha-amylase activity"/>
    <property type="evidence" value="ECO:0007669"/>
    <property type="project" value="TreeGrafter"/>
</dbReference>
<sequence>MPHATFQHASAWWKEGIVYQIYPASFKDSNGDGVGDIPGIISKLDYLRDLGVDVVWISPHFKSPQVDMGYDISDFEDVHEPYGTLEDCERLIHETHQRGMKIIFDLVINHTSDQHPWFQESRSSKDNPKRDWYFWRAPRFDEQGQRCRPNNWRSQFTKPAWTWDPVTEEYYLHIYASGQPDLNWENEECRKAVYESAIRFWLKREVDGFRIDTVNKYSKVPGLPDAPVTEPLESTQVAVCRYTNGPRIHEYLKEIKQILSEFDVMTVGELPNTPDRYEVLRYISAGSGELDMVFNFDTVNLGQTAGNRFLERPFDNSDFKRELTKWQTLPAETDAWTTVFLENHDQGRSISRFASDLPEHRQSAAKMLATILATMTGTLFLYQGQEIGMVNAPKSWAPSEYKCVRSVNHFQDVCARTGNDPSAIQQAVHNLQRVARDHARVPMQWEPTGNAGFCPDAVKPWMSVLDVHREINVADQIDTKGSVLGYWRSILALRKKYARLFVYGRFMAVEQQRDLMSFLKIDDSTGLKALTVANLSKHTLQFEWVDDFVPQGAQFLIGTHHSNGAGLGYQQQTLAPFEARVYIQQDQ</sequence>
<dbReference type="SMART" id="SM00642">
    <property type="entry name" value="Aamy"/>
    <property type="match status" value="1"/>
</dbReference>
<name>A0A438NJZ6_EXOME</name>
<comment type="similarity">
    <text evidence="1">Belongs to the glycosyl hydrolase 13 family.</text>
</comment>
<dbReference type="Gene3D" id="2.60.40.1180">
    <property type="entry name" value="Golgi alpha-mannosidase II"/>
    <property type="match status" value="1"/>
</dbReference>
<dbReference type="Gene3D" id="3.90.400.10">
    <property type="entry name" value="Oligo-1,6-glucosidase, Domain 2"/>
    <property type="match status" value="1"/>
</dbReference>
<organism evidence="6 7">
    <name type="scientific">Exophiala mesophila</name>
    <name type="common">Black yeast-like fungus</name>
    <dbReference type="NCBI Taxonomy" id="212818"/>
    <lineage>
        <taxon>Eukaryota</taxon>
        <taxon>Fungi</taxon>
        <taxon>Dikarya</taxon>
        <taxon>Ascomycota</taxon>
        <taxon>Pezizomycotina</taxon>
        <taxon>Eurotiomycetes</taxon>
        <taxon>Chaetothyriomycetidae</taxon>
        <taxon>Chaetothyriales</taxon>
        <taxon>Herpotrichiellaceae</taxon>
        <taxon>Exophiala</taxon>
    </lineage>
</organism>